<proteinExistence type="predicted"/>
<organism evidence="2 3">
    <name type="scientific">Amborella trichopoda</name>
    <dbReference type="NCBI Taxonomy" id="13333"/>
    <lineage>
        <taxon>Eukaryota</taxon>
        <taxon>Viridiplantae</taxon>
        <taxon>Streptophyta</taxon>
        <taxon>Embryophyta</taxon>
        <taxon>Tracheophyta</taxon>
        <taxon>Spermatophyta</taxon>
        <taxon>Magnoliopsida</taxon>
        <taxon>Amborellales</taxon>
        <taxon>Amborellaceae</taxon>
        <taxon>Amborella</taxon>
    </lineage>
</organism>
<sequence>MNICNRGSIACWQLGFLFDCISATFKCWQGTFGRVPSSAQGLQNILQILGGEIVDPTVNTREIERLIRF</sequence>
<dbReference type="Gramene" id="ERN01655">
    <property type="protein sequence ID" value="ERN01655"/>
    <property type="gene ID" value="AMTR_s00090p00118260"/>
</dbReference>
<feature type="signal peptide" evidence="1">
    <location>
        <begin position="1"/>
        <end position="23"/>
    </location>
</feature>
<dbReference type="Proteomes" id="UP000017836">
    <property type="component" value="Unassembled WGS sequence"/>
</dbReference>
<name>W1P3Y1_AMBTC</name>
<evidence type="ECO:0000313" key="2">
    <source>
        <dbReference type="EMBL" id="ERN01655.1"/>
    </source>
</evidence>
<evidence type="ECO:0000313" key="3">
    <source>
        <dbReference type="Proteomes" id="UP000017836"/>
    </source>
</evidence>
<dbReference type="HOGENOM" id="CLU_2779256_0_0_1"/>
<accession>W1P3Y1</accession>
<keyword evidence="3" id="KW-1185">Reference proteome</keyword>
<dbReference type="EMBL" id="KI394757">
    <property type="protein sequence ID" value="ERN01655.1"/>
    <property type="molecule type" value="Genomic_DNA"/>
</dbReference>
<evidence type="ECO:0000256" key="1">
    <source>
        <dbReference type="SAM" id="SignalP"/>
    </source>
</evidence>
<keyword evidence="1" id="KW-0732">Signal</keyword>
<gene>
    <name evidence="2" type="ORF">AMTR_s00090p00118260</name>
</gene>
<protein>
    <submittedName>
        <fullName evidence="2">Uncharacterized protein</fullName>
    </submittedName>
</protein>
<feature type="chain" id="PRO_5004808070" evidence="1">
    <location>
        <begin position="24"/>
        <end position="69"/>
    </location>
</feature>
<reference evidence="3" key="1">
    <citation type="journal article" date="2013" name="Science">
        <title>The Amborella genome and the evolution of flowering plants.</title>
        <authorList>
            <consortium name="Amborella Genome Project"/>
        </authorList>
    </citation>
    <scope>NUCLEOTIDE SEQUENCE [LARGE SCALE GENOMIC DNA]</scope>
</reference>
<dbReference type="AlphaFoldDB" id="W1P3Y1"/>